<feature type="transmembrane region" description="Helical" evidence="8">
    <location>
        <begin position="52"/>
        <end position="72"/>
    </location>
</feature>
<dbReference type="EMBL" id="CP014869">
    <property type="protein sequence ID" value="AMT95031.1"/>
    <property type="molecule type" value="Genomic_DNA"/>
</dbReference>
<dbReference type="PANTHER" id="PTHR31686:SF1">
    <property type="entry name" value="SULFITE EFFLUX PUMP SSU1"/>
    <property type="match status" value="1"/>
</dbReference>
<evidence type="ECO:0000256" key="5">
    <source>
        <dbReference type="ARBA" id="ARBA00022692"/>
    </source>
</evidence>
<feature type="transmembrane region" description="Helical" evidence="8">
    <location>
        <begin position="297"/>
        <end position="317"/>
    </location>
</feature>
<dbReference type="Pfam" id="PF03595">
    <property type="entry name" value="SLAC1"/>
    <property type="match status" value="1"/>
</dbReference>
<feature type="transmembrane region" description="Helical" evidence="8">
    <location>
        <begin position="332"/>
        <end position="353"/>
    </location>
</feature>
<feature type="transmembrane region" description="Helical" evidence="8">
    <location>
        <begin position="266"/>
        <end position="285"/>
    </location>
</feature>
<dbReference type="GO" id="GO:0005886">
    <property type="term" value="C:plasma membrane"/>
    <property type="evidence" value="ECO:0007669"/>
    <property type="project" value="UniProtKB-SubCell"/>
</dbReference>
<dbReference type="InterPro" id="IPR051629">
    <property type="entry name" value="Sulfite_efflux_TDT"/>
</dbReference>
<feature type="transmembrane region" description="Helical" evidence="8">
    <location>
        <begin position="111"/>
        <end position="132"/>
    </location>
</feature>
<evidence type="ECO:0008006" key="11">
    <source>
        <dbReference type="Google" id="ProtNLM"/>
    </source>
</evidence>
<keyword evidence="3" id="KW-0813">Transport</keyword>
<dbReference type="Gene3D" id="1.50.10.150">
    <property type="entry name" value="Voltage-dependent anion channel"/>
    <property type="match status" value="1"/>
</dbReference>
<evidence type="ECO:0000313" key="10">
    <source>
        <dbReference type="Proteomes" id="UP000075950"/>
    </source>
</evidence>
<evidence type="ECO:0000256" key="6">
    <source>
        <dbReference type="ARBA" id="ARBA00022989"/>
    </source>
</evidence>
<evidence type="ECO:0000256" key="1">
    <source>
        <dbReference type="ARBA" id="ARBA00004651"/>
    </source>
</evidence>
<accession>A0A144MGV0</accession>
<dbReference type="InterPro" id="IPR004695">
    <property type="entry name" value="SLAC1/Mae1/Ssu1/TehA"/>
</dbReference>
<dbReference type="PANTHER" id="PTHR31686">
    <property type="match status" value="1"/>
</dbReference>
<dbReference type="Proteomes" id="UP000075950">
    <property type="component" value="Chromosome"/>
</dbReference>
<evidence type="ECO:0000256" key="3">
    <source>
        <dbReference type="ARBA" id="ARBA00022448"/>
    </source>
</evidence>
<protein>
    <recommendedName>
        <fullName evidence="11">Tellurite resistance protein permease</fullName>
    </recommendedName>
</protein>
<dbReference type="RefSeq" id="WP_062862523.1">
    <property type="nucleotide sequence ID" value="NZ_CP014869.1"/>
</dbReference>
<evidence type="ECO:0000256" key="4">
    <source>
        <dbReference type="ARBA" id="ARBA00022475"/>
    </source>
</evidence>
<keyword evidence="7 8" id="KW-0472">Membrane</keyword>
<dbReference type="KEGG" id="bly:A2T55_16010"/>
<keyword evidence="4" id="KW-1003">Cell membrane</keyword>
<keyword evidence="6 8" id="KW-1133">Transmembrane helix</keyword>
<dbReference type="CDD" id="cd09319">
    <property type="entry name" value="TDT_like_1"/>
    <property type="match status" value="1"/>
</dbReference>
<dbReference type="AlphaFoldDB" id="A0A144MGV0"/>
<comment type="similarity">
    <text evidence="2">Belongs to the tellurite-resistance/dicarboxylate transporter (TDT) family.</text>
</comment>
<organism evidence="9 10">
    <name type="scientific">Brevibacterium linens</name>
    <dbReference type="NCBI Taxonomy" id="1703"/>
    <lineage>
        <taxon>Bacteria</taxon>
        <taxon>Bacillati</taxon>
        <taxon>Actinomycetota</taxon>
        <taxon>Actinomycetes</taxon>
        <taxon>Micrococcales</taxon>
        <taxon>Brevibacteriaceae</taxon>
        <taxon>Brevibacterium</taxon>
    </lineage>
</organism>
<evidence type="ECO:0000256" key="2">
    <source>
        <dbReference type="ARBA" id="ARBA00008566"/>
    </source>
</evidence>
<evidence type="ECO:0000313" key="9">
    <source>
        <dbReference type="EMBL" id="AMT95031.1"/>
    </source>
</evidence>
<gene>
    <name evidence="9" type="ORF">A2T55_16010</name>
</gene>
<evidence type="ECO:0000256" key="7">
    <source>
        <dbReference type="ARBA" id="ARBA00023136"/>
    </source>
</evidence>
<feature type="transmembrane region" description="Helical" evidence="8">
    <location>
        <begin position="21"/>
        <end position="40"/>
    </location>
</feature>
<feature type="transmembrane region" description="Helical" evidence="8">
    <location>
        <begin position="153"/>
        <end position="172"/>
    </location>
</feature>
<proteinExistence type="inferred from homology"/>
<feature type="transmembrane region" description="Helical" evidence="8">
    <location>
        <begin position="184"/>
        <end position="215"/>
    </location>
</feature>
<feature type="transmembrane region" description="Helical" evidence="8">
    <location>
        <begin position="227"/>
        <end position="246"/>
    </location>
</feature>
<feature type="transmembrane region" description="Helical" evidence="8">
    <location>
        <begin position="88"/>
        <end position="105"/>
    </location>
</feature>
<comment type="subcellular location">
    <subcellularLocation>
        <location evidence="1">Cell membrane</location>
        <topology evidence="1">Multi-pass membrane protein</topology>
    </subcellularLocation>
</comment>
<keyword evidence="5 8" id="KW-0812">Transmembrane</keyword>
<reference evidence="10" key="1">
    <citation type="submission" date="2016-03" db="EMBL/GenBank/DDBJ databases">
        <authorList>
            <person name="Ploux O."/>
        </authorList>
    </citation>
    <scope>NUCLEOTIDE SEQUENCE [LARGE SCALE GENOMIC DNA]</scope>
    <source>
        <strain evidence="10">BS258</strain>
    </source>
</reference>
<evidence type="ECO:0000256" key="8">
    <source>
        <dbReference type="SAM" id="Phobius"/>
    </source>
</evidence>
<dbReference type="InterPro" id="IPR038665">
    <property type="entry name" value="Voltage-dep_anion_channel_sf"/>
</dbReference>
<name>A0A144MGV0_BRELN</name>
<dbReference type="GO" id="GO:0000319">
    <property type="term" value="F:sulfite transmembrane transporter activity"/>
    <property type="evidence" value="ECO:0007669"/>
    <property type="project" value="TreeGrafter"/>
</dbReference>
<sequence>MTTADRNLTGLHRRWGLSPSTLAPGCFASVMATGIVSIGAELKGLHTLSVGLFWIAVALYVFFTVLTAVRALRYRDAVRADMHDPSRAFGFFTAVAGTNVLATGLVELGMIPLALALFALGGVLWLILGYGIPFTAILGSSRQPVSSGVNGTWLVWVVAAQSVAVVASSLGIELPNTAYPDPGLVVFLTLTAVVMWAVGVALYVVCMIAIGVRVLQHRFGPKDLDAPYWVTMGALAITIVAGSRILDLGGSPLLEATRVLVGASSALLWAIATWLIPALVAAGIWKHAIHRLPMTYASGLWSMVFPLGMYSVASIYLGQSDHVPAIEWIGQHWFWVGLAVWAIVFVAMVSSFIRTLRRS</sequence>